<dbReference type="Pfam" id="PF26085">
    <property type="entry name" value="SH3_20"/>
    <property type="match status" value="1"/>
</dbReference>
<dbReference type="PANTHER" id="PTHR15135">
    <property type="entry name" value="STAC"/>
    <property type="match status" value="1"/>
</dbReference>
<evidence type="ECO:0000259" key="8">
    <source>
        <dbReference type="Pfam" id="PF26085"/>
    </source>
</evidence>
<dbReference type="GO" id="GO:0008270">
    <property type="term" value="F:zinc ion binding"/>
    <property type="evidence" value="ECO:0007669"/>
    <property type="project" value="UniProtKB-KW"/>
</dbReference>
<evidence type="ECO:0000256" key="4">
    <source>
        <dbReference type="ARBA" id="ARBA00022490"/>
    </source>
</evidence>
<accession>A0A834HND2</accession>
<comment type="subcellular location">
    <subcellularLocation>
        <location evidence="1">Cell membrane</location>
    </subcellularLocation>
    <subcellularLocation>
        <location evidence="2">Cytoplasm</location>
    </subcellularLocation>
</comment>
<dbReference type="OrthoDB" id="6250593at2759"/>
<sequence length="68" mass="7708">MYLLEKNILFVLNCMVTHNLQVSDGDNGLMLLRDQIVIQIGEDIDGMVMIRSGDNRQGVCPLKFLQEV</sequence>
<name>A0A834HND2_RHYFE</name>
<keyword evidence="4" id="KW-0963">Cytoplasm</keyword>
<keyword evidence="3" id="KW-1003">Cell membrane</keyword>
<dbReference type="Proteomes" id="UP000625711">
    <property type="component" value="Unassembled WGS sequence"/>
</dbReference>
<feature type="domain" description="STAC3-related SH3" evidence="8">
    <location>
        <begin position="16"/>
        <end position="68"/>
    </location>
</feature>
<evidence type="ECO:0000256" key="7">
    <source>
        <dbReference type="ARBA" id="ARBA00023136"/>
    </source>
</evidence>
<dbReference type="GO" id="GO:1903078">
    <property type="term" value="P:positive regulation of protein localization to plasma membrane"/>
    <property type="evidence" value="ECO:0007669"/>
    <property type="project" value="TreeGrafter"/>
</dbReference>
<reference evidence="9" key="1">
    <citation type="submission" date="2020-08" db="EMBL/GenBank/DDBJ databases">
        <title>Genome sequencing and assembly of the red palm weevil Rhynchophorus ferrugineus.</title>
        <authorList>
            <person name="Dias G.B."/>
            <person name="Bergman C.M."/>
            <person name="Manee M."/>
        </authorList>
    </citation>
    <scope>NUCLEOTIDE SEQUENCE</scope>
    <source>
        <strain evidence="9">AA-2017</strain>
        <tissue evidence="9">Whole larva</tissue>
    </source>
</reference>
<dbReference type="GO" id="GO:0003009">
    <property type="term" value="P:skeletal muscle contraction"/>
    <property type="evidence" value="ECO:0007669"/>
    <property type="project" value="TreeGrafter"/>
</dbReference>
<proteinExistence type="predicted"/>
<keyword evidence="6" id="KW-0863">Zinc-finger</keyword>
<dbReference type="GO" id="GO:0005737">
    <property type="term" value="C:cytoplasm"/>
    <property type="evidence" value="ECO:0007669"/>
    <property type="project" value="UniProtKB-SubCell"/>
</dbReference>
<evidence type="ECO:0000313" key="10">
    <source>
        <dbReference type="Proteomes" id="UP000625711"/>
    </source>
</evidence>
<keyword evidence="6" id="KW-0862">Zinc</keyword>
<dbReference type="EMBL" id="JAACXV010018945">
    <property type="protein sequence ID" value="KAF7263872.1"/>
    <property type="molecule type" value="Genomic_DNA"/>
</dbReference>
<evidence type="ECO:0000256" key="5">
    <source>
        <dbReference type="ARBA" id="ARBA00022737"/>
    </source>
</evidence>
<gene>
    <name evidence="9" type="ORF">GWI33_000995</name>
</gene>
<keyword evidence="10" id="KW-1185">Reference proteome</keyword>
<protein>
    <recommendedName>
        <fullName evidence="8">STAC3-related SH3 domain-containing protein</fullName>
    </recommendedName>
</protein>
<dbReference type="GO" id="GO:0005886">
    <property type="term" value="C:plasma membrane"/>
    <property type="evidence" value="ECO:0007669"/>
    <property type="project" value="UniProtKB-SubCell"/>
</dbReference>
<evidence type="ECO:0000256" key="6">
    <source>
        <dbReference type="ARBA" id="ARBA00022771"/>
    </source>
</evidence>
<dbReference type="InterPro" id="IPR039688">
    <property type="entry name" value="STAC1/2/3"/>
</dbReference>
<evidence type="ECO:0000256" key="2">
    <source>
        <dbReference type="ARBA" id="ARBA00004496"/>
    </source>
</evidence>
<dbReference type="InterPro" id="IPR059031">
    <property type="entry name" value="SH3_20"/>
</dbReference>
<keyword evidence="7" id="KW-0472">Membrane</keyword>
<keyword evidence="5" id="KW-0677">Repeat</keyword>
<dbReference type="AlphaFoldDB" id="A0A834HND2"/>
<keyword evidence="6" id="KW-0479">Metal-binding</keyword>
<evidence type="ECO:0000256" key="1">
    <source>
        <dbReference type="ARBA" id="ARBA00004236"/>
    </source>
</evidence>
<dbReference type="SUPFAM" id="SSF50044">
    <property type="entry name" value="SH3-domain"/>
    <property type="match status" value="1"/>
</dbReference>
<dbReference type="InterPro" id="IPR036028">
    <property type="entry name" value="SH3-like_dom_sf"/>
</dbReference>
<dbReference type="PANTHER" id="PTHR15135:SF7">
    <property type="entry name" value="STAC-LIKE, ISOFORM J"/>
    <property type="match status" value="1"/>
</dbReference>
<comment type="caution">
    <text evidence="9">The sequence shown here is derived from an EMBL/GenBank/DDBJ whole genome shotgun (WGS) entry which is preliminary data.</text>
</comment>
<evidence type="ECO:0000256" key="3">
    <source>
        <dbReference type="ARBA" id="ARBA00022475"/>
    </source>
</evidence>
<evidence type="ECO:0000313" key="9">
    <source>
        <dbReference type="EMBL" id="KAF7263872.1"/>
    </source>
</evidence>
<organism evidence="9 10">
    <name type="scientific">Rhynchophorus ferrugineus</name>
    <name type="common">Red palm weevil</name>
    <name type="synonym">Curculio ferrugineus</name>
    <dbReference type="NCBI Taxonomy" id="354439"/>
    <lineage>
        <taxon>Eukaryota</taxon>
        <taxon>Metazoa</taxon>
        <taxon>Ecdysozoa</taxon>
        <taxon>Arthropoda</taxon>
        <taxon>Hexapoda</taxon>
        <taxon>Insecta</taxon>
        <taxon>Pterygota</taxon>
        <taxon>Neoptera</taxon>
        <taxon>Endopterygota</taxon>
        <taxon>Coleoptera</taxon>
        <taxon>Polyphaga</taxon>
        <taxon>Cucujiformia</taxon>
        <taxon>Curculionidae</taxon>
        <taxon>Dryophthorinae</taxon>
        <taxon>Rhynchophorus</taxon>
    </lineage>
</organism>